<name>A0ACC2GE56_DALPE</name>
<proteinExistence type="predicted"/>
<keyword evidence="2" id="KW-1185">Reference proteome</keyword>
<dbReference type="Proteomes" id="UP001157502">
    <property type="component" value="Chromosome 14"/>
</dbReference>
<evidence type="ECO:0000313" key="2">
    <source>
        <dbReference type="Proteomes" id="UP001157502"/>
    </source>
</evidence>
<sequence>MFIITPATLYIVLPTPWGSRVALVDAVLAVWSIVVFVYEYIQTSAMEERIHALETVVTVHQCVIAALAAGVVVFFTYLLLRKR</sequence>
<evidence type="ECO:0000313" key="1">
    <source>
        <dbReference type="EMBL" id="KAJ8001929.1"/>
    </source>
</evidence>
<accession>A0ACC2GE56</accession>
<reference evidence="1" key="1">
    <citation type="submission" date="2021-05" db="EMBL/GenBank/DDBJ databases">
        <authorList>
            <person name="Pan Q."/>
            <person name="Jouanno E."/>
            <person name="Zahm M."/>
            <person name="Klopp C."/>
            <person name="Cabau C."/>
            <person name="Louis A."/>
            <person name="Berthelot C."/>
            <person name="Parey E."/>
            <person name="Roest Crollius H."/>
            <person name="Montfort J."/>
            <person name="Robinson-Rechavi M."/>
            <person name="Bouchez O."/>
            <person name="Lampietro C."/>
            <person name="Lopez Roques C."/>
            <person name="Donnadieu C."/>
            <person name="Postlethwait J."/>
            <person name="Bobe J."/>
            <person name="Dillon D."/>
            <person name="Chandos A."/>
            <person name="von Hippel F."/>
            <person name="Guiguen Y."/>
        </authorList>
    </citation>
    <scope>NUCLEOTIDE SEQUENCE</scope>
    <source>
        <strain evidence="1">YG-Jan2019</strain>
    </source>
</reference>
<protein>
    <submittedName>
        <fullName evidence="1">Uncharacterized protein</fullName>
    </submittedName>
</protein>
<gene>
    <name evidence="1" type="ORF">DPEC_G00174510</name>
</gene>
<organism evidence="1 2">
    <name type="scientific">Dallia pectoralis</name>
    <name type="common">Alaska blackfish</name>
    <dbReference type="NCBI Taxonomy" id="75939"/>
    <lineage>
        <taxon>Eukaryota</taxon>
        <taxon>Metazoa</taxon>
        <taxon>Chordata</taxon>
        <taxon>Craniata</taxon>
        <taxon>Vertebrata</taxon>
        <taxon>Euteleostomi</taxon>
        <taxon>Actinopterygii</taxon>
        <taxon>Neopterygii</taxon>
        <taxon>Teleostei</taxon>
        <taxon>Protacanthopterygii</taxon>
        <taxon>Esociformes</taxon>
        <taxon>Umbridae</taxon>
        <taxon>Dallia</taxon>
    </lineage>
</organism>
<comment type="caution">
    <text evidence="1">The sequence shown here is derived from an EMBL/GenBank/DDBJ whole genome shotgun (WGS) entry which is preliminary data.</text>
</comment>
<dbReference type="EMBL" id="CM055741">
    <property type="protein sequence ID" value="KAJ8001929.1"/>
    <property type="molecule type" value="Genomic_DNA"/>
</dbReference>